<dbReference type="SUPFAM" id="SSF46565">
    <property type="entry name" value="Chaperone J-domain"/>
    <property type="match status" value="1"/>
</dbReference>
<dbReference type="AlphaFoldDB" id="A0A4Y8APW4"/>
<name>A0A4Y8APW4_9FLAO</name>
<dbReference type="Gene3D" id="1.10.287.110">
    <property type="entry name" value="DnaJ domain"/>
    <property type="match status" value="1"/>
</dbReference>
<dbReference type="EMBL" id="SNQI01000005">
    <property type="protein sequence ID" value="TEW72608.1"/>
    <property type="molecule type" value="Genomic_DNA"/>
</dbReference>
<dbReference type="InterPro" id="IPR050817">
    <property type="entry name" value="DjlA_DnaK_co-chaperone"/>
</dbReference>
<dbReference type="InterPro" id="IPR007791">
    <property type="entry name" value="DjlA_N"/>
</dbReference>
<dbReference type="PROSITE" id="PS50076">
    <property type="entry name" value="DNAJ_2"/>
    <property type="match status" value="1"/>
</dbReference>
<organism evidence="2 3">
    <name type="scientific">Gramella jeungdoensis</name>
    <dbReference type="NCBI Taxonomy" id="708091"/>
    <lineage>
        <taxon>Bacteria</taxon>
        <taxon>Pseudomonadati</taxon>
        <taxon>Bacteroidota</taxon>
        <taxon>Flavobacteriia</taxon>
        <taxon>Flavobacteriales</taxon>
        <taxon>Flavobacteriaceae</taxon>
        <taxon>Christiangramia</taxon>
    </lineage>
</organism>
<dbReference type="InterPro" id="IPR001623">
    <property type="entry name" value="DnaJ_domain"/>
</dbReference>
<dbReference type="CDD" id="cd06257">
    <property type="entry name" value="DnaJ"/>
    <property type="match status" value="1"/>
</dbReference>
<comment type="caution">
    <text evidence="2">The sequence shown here is derived from an EMBL/GenBank/DDBJ whole genome shotgun (WGS) entry which is preliminary data.</text>
</comment>
<dbReference type="OrthoDB" id="9779622at2"/>
<sequence length="246" mass="27713">MANFIKWLGAGLGFAVGGPIGSVLGYVVGNFIEGFTAGDVQRATTYSTSSRNAQSGDFEISLLLLSAIVIKADGKIDQRELSFVRLHFKNMYGEERANNAFKLFKGFIKNNNISTRQICMQIRQNMTHASRLQLLHFLFGLAKVDGAVIEAEVNAIKTIAGYLYISQYDFESIKAMFYDSSESAYKILEIEKTASNDELKKAYRKMVKKYHPDKLQHLGDEHVKGAEDKFKQVQKAYEQIQKERGL</sequence>
<proteinExistence type="predicted"/>
<dbReference type="Pfam" id="PF00226">
    <property type="entry name" value="DnaJ"/>
    <property type="match status" value="1"/>
</dbReference>
<dbReference type="InterPro" id="IPR036869">
    <property type="entry name" value="J_dom_sf"/>
</dbReference>
<dbReference type="Pfam" id="PF05099">
    <property type="entry name" value="TerB"/>
    <property type="match status" value="1"/>
</dbReference>
<dbReference type="RefSeq" id="WP_134249052.1">
    <property type="nucleotide sequence ID" value="NZ_SNQI01000005.1"/>
</dbReference>
<keyword evidence="3" id="KW-1185">Reference proteome</keyword>
<dbReference type="CDD" id="cd07316">
    <property type="entry name" value="terB_like_DjlA"/>
    <property type="match status" value="1"/>
</dbReference>
<dbReference type="Proteomes" id="UP000298517">
    <property type="component" value="Unassembled WGS sequence"/>
</dbReference>
<dbReference type="PANTHER" id="PTHR24074">
    <property type="entry name" value="CO-CHAPERONE PROTEIN DJLA"/>
    <property type="match status" value="1"/>
</dbReference>
<accession>A0A4Y8APW4</accession>
<dbReference type="Gene3D" id="1.10.3680.10">
    <property type="entry name" value="TerB-like"/>
    <property type="match status" value="1"/>
</dbReference>
<reference evidence="2 3" key="1">
    <citation type="journal article" date="2011" name="J. Microbiol.">
        <title>Gramella jeungdoensis sp. nov., isolated from a solar saltern in Korea.</title>
        <authorList>
            <person name="Joung Y."/>
            <person name="Kim H."/>
            <person name="Jang T."/>
            <person name="Ahn T.S."/>
            <person name="Joh K."/>
        </authorList>
    </citation>
    <scope>NUCLEOTIDE SEQUENCE [LARGE SCALE GENOMIC DNA]</scope>
    <source>
        <strain evidence="2 3">KCTC 23123</strain>
    </source>
</reference>
<evidence type="ECO:0000259" key="1">
    <source>
        <dbReference type="PROSITE" id="PS50076"/>
    </source>
</evidence>
<evidence type="ECO:0000313" key="2">
    <source>
        <dbReference type="EMBL" id="TEW72608.1"/>
    </source>
</evidence>
<dbReference type="InterPro" id="IPR029024">
    <property type="entry name" value="TerB-like"/>
</dbReference>
<feature type="domain" description="J" evidence="1">
    <location>
        <begin position="183"/>
        <end position="245"/>
    </location>
</feature>
<dbReference type="SMART" id="SM00271">
    <property type="entry name" value="DnaJ"/>
    <property type="match status" value="1"/>
</dbReference>
<evidence type="ECO:0000313" key="3">
    <source>
        <dbReference type="Proteomes" id="UP000298517"/>
    </source>
</evidence>
<gene>
    <name evidence="2" type="ORF">E2488_14270</name>
</gene>
<protein>
    <submittedName>
        <fullName evidence="2">Molecular chaperone DjiA</fullName>
    </submittedName>
</protein>
<dbReference type="PRINTS" id="PR00625">
    <property type="entry name" value="JDOMAIN"/>
</dbReference>